<organism evidence="2 3">
    <name type="scientific">Methylobacterium jeotgali</name>
    <dbReference type="NCBI Taxonomy" id="381630"/>
    <lineage>
        <taxon>Bacteria</taxon>
        <taxon>Pseudomonadati</taxon>
        <taxon>Pseudomonadota</taxon>
        <taxon>Alphaproteobacteria</taxon>
        <taxon>Hyphomicrobiales</taxon>
        <taxon>Methylobacteriaceae</taxon>
        <taxon>Methylobacterium</taxon>
    </lineage>
</organism>
<dbReference type="SUPFAM" id="SSF82657">
    <property type="entry name" value="BolA-like"/>
    <property type="match status" value="1"/>
</dbReference>
<protein>
    <submittedName>
        <fullName evidence="2">DNA-binding transcriptional regulator BolA</fullName>
    </submittedName>
</protein>
<comment type="similarity">
    <text evidence="1">Belongs to the BolA/IbaG family.</text>
</comment>
<reference evidence="2" key="2">
    <citation type="submission" date="2021-08" db="EMBL/GenBank/DDBJ databases">
        <authorList>
            <person name="Tani A."/>
            <person name="Ola A."/>
            <person name="Ogura Y."/>
            <person name="Katsura K."/>
            <person name="Hayashi T."/>
        </authorList>
    </citation>
    <scope>NUCLEOTIDE SEQUENCE</scope>
    <source>
        <strain evidence="2">LMG 23639</strain>
    </source>
</reference>
<accession>A0ABQ4ST95</accession>
<dbReference type="EMBL" id="BPQR01000005">
    <property type="protein sequence ID" value="GJE05048.1"/>
    <property type="molecule type" value="Genomic_DNA"/>
</dbReference>
<keyword evidence="3" id="KW-1185">Reference proteome</keyword>
<dbReference type="Gene3D" id="3.30.300.90">
    <property type="entry name" value="BolA-like"/>
    <property type="match status" value="1"/>
</dbReference>
<dbReference type="InterPro" id="IPR036065">
    <property type="entry name" value="BolA-like_sf"/>
</dbReference>
<dbReference type="PANTHER" id="PTHR46230">
    <property type="match status" value="1"/>
</dbReference>
<dbReference type="GO" id="GO:0003677">
    <property type="term" value="F:DNA binding"/>
    <property type="evidence" value="ECO:0007669"/>
    <property type="project" value="UniProtKB-KW"/>
</dbReference>
<dbReference type="InterPro" id="IPR002634">
    <property type="entry name" value="BolA"/>
</dbReference>
<evidence type="ECO:0000256" key="1">
    <source>
        <dbReference type="RuleBase" id="RU003860"/>
    </source>
</evidence>
<dbReference type="RefSeq" id="WP_373319932.1">
    <property type="nucleotide sequence ID" value="NZ_BPQR01000005.1"/>
</dbReference>
<name>A0ABQ4ST95_9HYPH</name>
<gene>
    <name evidence="2" type="primary">bolA</name>
    <name evidence="2" type="ORF">AOPFMNJM_0343</name>
</gene>
<reference evidence="2" key="1">
    <citation type="journal article" date="2021" name="Front. Microbiol.">
        <title>Comprehensive Comparative Genomics and Phenotyping of Methylobacterium Species.</title>
        <authorList>
            <person name="Alessa O."/>
            <person name="Ogura Y."/>
            <person name="Fujitani Y."/>
            <person name="Takami H."/>
            <person name="Hayashi T."/>
            <person name="Sahin N."/>
            <person name="Tani A."/>
        </authorList>
    </citation>
    <scope>NUCLEOTIDE SEQUENCE</scope>
    <source>
        <strain evidence="2">LMG 23639</strain>
    </source>
</reference>
<comment type="caution">
    <text evidence="2">The sequence shown here is derived from an EMBL/GenBank/DDBJ whole genome shotgun (WGS) entry which is preliminary data.</text>
</comment>
<dbReference type="Pfam" id="PF01722">
    <property type="entry name" value="BolA"/>
    <property type="match status" value="1"/>
</dbReference>
<dbReference type="PANTHER" id="PTHR46230:SF7">
    <property type="entry name" value="BOLA-LIKE PROTEIN 1"/>
    <property type="match status" value="1"/>
</dbReference>
<dbReference type="PIRSF" id="PIRSF003113">
    <property type="entry name" value="BolA"/>
    <property type="match status" value="1"/>
</dbReference>
<evidence type="ECO:0000313" key="3">
    <source>
        <dbReference type="Proteomes" id="UP001055102"/>
    </source>
</evidence>
<sequence length="103" mass="11241">MTQNAAADGRMPPKEPLRDWIARTLEAALAPTRLEVVDESHLHAGHAGSREGGETHYRVDVVSEAFAGKSRVERHRLVNGLLEEAFRRGLHALAVRAKAPGEA</sequence>
<evidence type="ECO:0000313" key="2">
    <source>
        <dbReference type="EMBL" id="GJE05048.1"/>
    </source>
</evidence>
<dbReference type="Proteomes" id="UP001055102">
    <property type="component" value="Unassembled WGS sequence"/>
</dbReference>
<proteinExistence type="inferred from homology"/>
<keyword evidence="2" id="KW-0238">DNA-binding</keyword>